<protein>
    <submittedName>
        <fullName evidence="2">Uncharacterized protein</fullName>
    </submittedName>
</protein>
<dbReference type="RefSeq" id="XP_028477748.1">
    <property type="nucleotide sequence ID" value="XM_028621296.1"/>
</dbReference>
<accession>A0A427XZR6</accession>
<feature type="region of interest" description="Disordered" evidence="1">
    <location>
        <begin position="1"/>
        <end position="22"/>
    </location>
</feature>
<dbReference type="EMBL" id="RSCE01000003">
    <property type="protein sequence ID" value="RSH84300.1"/>
    <property type="molecule type" value="Genomic_DNA"/>
</dbReference>
<gene>
    <name evidence="2" type="ORF">EHS24_005815</name>
</gene>
<proteinExistence type="predicted"/>
<evidence type="ECO:0000256" key="1">
    <source>
        <dbReference type="SAM" id="MobiDB-lite"/>
    </source>
</evidence>
<organism evidence="2 3">
    <name type="scientific">Apiotrichum porosum</name>
    <dbReference type="NCBI Taxonomy" id="105984"/>
    <lineage>
        <taxon>Eukaryota</taxon>
        <taxon>Fungi</taxon>
        <taxon>Dikarya</taxon>
        <taxon>Basidiomycota</taxon>
        <taxon>Agaricomycotina</taxon>
        <taxon>Tremellomycetes</taxon>
        <taxon>Trichosporonales</taxon>
        <taxon>Trichosporonaceae</taxon>
        <taxon>Apiotrichum</taxon>
    </lineage>
</organism>
<dbReference type="Proteomes" id="UP000279236">
    <property type="component" value="Unassembled WGS sequence"/>
</dbReference>
<comment type="caution">
    <text evidence="2">The sequence shown here is derived from an EMBL/GenBank/DDBJ whole genome shotgun (WGS) entry which is preliminary data.</text>
</comment>
<sequence>MDDDRSVSMLDERELAVEDTKEGEELNPVKVARRLVLLAGPSLQCDSKVMDTAWILLAVLVAARGDEDE</sequence>
<reference evidence="2 3" key="1">
    <citation type="submission" date="2018-11" db="EMBL/GenBank/DDBJ databases">
        <title>Genome sequence of Apiotrichum porosum DSM 27194.</title>
        <authorList>
            <person name="Aliyu H."/>
            <person name="Gorte O."/>
            <person name="Ochsenreither K."/>
        </authorList>
    </citation>
    <scope>NUCLEOTIDE SEQUENCE [LARGE SCALE GENOMIC DNA]</scope>
    <source>
        <strain evidence="2 3">DSM 27194</strain>
    </source>
</reference>
<dbReference type="GeneID" id="39590358"/>
<keyword evidence="3" id="KW-1185">Reference proteome</keyword>
<dbReference type="AlphaFoldDB" id="A0A427XZR6"/>
<evidence type="ECO:0000313" key="3">
    <source>
        <dbReference type="Proteomes" id="UP000279236"/>
    </source>
</evidence>
<evidence type="ECO:0000313" key="2">
    <source>
        <dbReference type="EMBL" id="RSH84300.1"/>
    </source>
</evidence>
<name>A0A427XZR6_9TREE</name>